<dbReference type="GO" id="GO:0005737">
    <property type="term" value="C:cytoplasm"/>
    <property type="evidence" value="ECO:0007669"/>
    <property type="project" value="UniProtKB-ARBA"/>
</dbReference>
<feature type="region of interest" description="Disordered" evidence="3">
    <location>
        <begin position="313"/>
        <end position="350"/>
    </location>
</feature>
<keyword evidence="1 2" id="KW-0694">RNA-binding</keyword>
<keyword evidence="6" id="KW-1185">Reference proteome</keyword>
<reference evidence="5" key="1">
    <citation type="submission" date="2020-05" db="EMBL/GenBank/DDBJ databases">
        <title>WGS assembly of Panicum virgatum.</title>
        <authorList>
            <person name="Lovell J.T."/>
            <person name="Jenkins J."/>
            <person name="Shu S."/>
            <person name="Juenger T.E."/>
            <person name="Schmutz J."/>
        </authorList>
    </citation>
    <scope>NUCLEOTIDE SEQUENCE</scope>
    <source>
        <strain evidence="5">AP13</strain>
    </source>
</reference>
<feature type="compositionally biased region" description="Basic residues" evidence="3">
    <location>
        <begin position="132"/>
        <end position="159"/>
    </location>
</feature>
<evidence type="ECO:0000256" key="3">
    <source>
        <dbReference type="SAM" id="MobiDB-lite"/>
    </source>
</evidence>
<evidence type="ECO:0000256" key="1">
    <source>
        <dbReference type="ARBA" id="ARBA00022884"/>
    </source>
</evidence>
<sequence>MAPANDAAADTAVPAKAASADADAAALPARRDDAVVPSPWRDAPRAADACVPILGVAELWPELSRSVAAAKGKKAPAASSSTAAAAPNPMAALREQGATNKQIHGAPTGRHSDRTVVPTAAAEPEQPPMHASSHRISRNAGVRGHHHQSGRFVPHHHGRGGQGFHGGRGSRRPAGSATGRGNAHANGSSTYLNRGGGRHGQGHRGGFNRQPHGRGHEDRHTPLGHPEGYVEAPHHMHPPPLMLPFMPMVAPPYPCYYGPPVGYEPYGYAYPGYFAAHVPEALPSFMPEVLPPFMQYAALENHMMHINLEREAAPSQMEPRHQQHAPQQQPMQGQQSHQNQVQQQDPEQMRQEIRQQIEHYFSAKNLENDTFLRERMNEQGWVPLTLIAGFKKVFSKTSDIEFILDSILPSTEVEVLDAKIRKSLGWEIYPLPLKQLK</sequence>
<dbReference type="CDD" id="cd07323">
    <property type="entry name" value="LAM"/>
    <property type="match status" value="1"/>
</dbReference>
<feature type="region of interest" description="Disordered" evidence="3">
    <location>
        <begin position="1"/>
        <end position="31"/>
    </location>
</feature>
<protein>
    <recommendedName>
        <fullName evidence="4">HTH La-type RNA-binding domain-containing protein</fullName>
    </recommendedName>
</protein>
<dbReference type="AlphaFoldDB" id="A0A8T0NI15"/>
<feature type="domain" description="HTH La-type RNA-binding" evidence="4">
    <location>
        <begin position="343"/>
        <end position="433"/>
    </location>
</feature>
<organism evidence="5 6">
    <name type="scientific">Panicum virgatum</name>
    <name type="common">Blackwell switchgrass</name>
    <dbReference type="NCBI Taxonomy" id="38727"/>
    <lineage>
        <taxon>Eukaryota</taxon>
        <taxon>Viridiplantae</taxon>
        <taxon>Streptophyta</taxon>
        <taxon>Embryophyta</taxon>
        <taxon>Tracheophyta</taxon>
        <taxon>Spermatophyta</taxon>
        <taxon>Magnoliopsida</taxon>
        <taxon>Liliopsida</taxon>
        <taxon>Poales</taxon>
        <taxon>Poaceae</taxon>
        <taxon>PACMAD clade</taxon>
        <taxon>Panicoideae</taxon>
        <taxon>Panicodae</taxon>
        <taxon>Paniceae</taxon>
        <taxon>Panicinae</taxon>
        <taxon>Panicum</taxon>
        <taxon>Panicum sect. Hiantes</taxon>
    </lineage>
</organism>
<comment type="caution">
    <text evidence="5">The sequence shown here is derived from an EMBL/GenBank/DDBJ whole genome shotgun (WGS) entry which is preliminary data.</text>
</comment>
<dbReference type="InterPro" id="IPR036390">
    <property type="entry name" value="WH_DNA-bd_sf"/>
</dbReference>
<proteinExistence type="predicted"/>
<dbReference type="InterPro" id="IPR045180">
    <property type="entry name" value="La_dom_prot"/>
</dbReference>
<accession>A0A8T0NI15</accession>
<dbReference type="Gene3D" id="1.10.10.10">
    <property type="entry name" value="Winged helix-like DNA-binding domain superfamily/Winged helix DNA-binding domain"/>
    <property type="match status" value="1"/>
</dbReference>
<dbReference type="PANTHER" id="PTHR22792:SF132">
    <property type="entry name" value="LA-RELATED PROTEIN 1"/>
    <property type="match status" value="1"/>
</dbReference>
<evidence type="ECO:0000259" key="4">
    <source>
        <dbReference type="PROSITE" id="PS50961"/>
    </source>
</evidence>
<evidence type="ECO:0000256" key="2">
    <source>
        <dbReference type="PROSITE-ProRule" id="PRU00332"/>
    </source>
</evidence>
<dbReference type="InterPro" id="IPR006630">
    <property type="entry name" value="La_HTH"/>
</dbReference>
<evidence type="ECO:0000313" key="6">
    <source>
        <dbReference type="Proteomes" id="UP000823388"/>
    </source>
</evidence>
<evidence type="ECO:0000313" key="5">
    <source>
        <dbReference type="EMBL" id="KAG2548873.1"/>
    </source>
</evidence>
<feature type="region of interest" description="Disordered" evidence="3">
    <location>
        <begin position="119"/>
        <end position="228"/>
    </location>
</feature>
<dbReference type="InterPro" id="IPR036388">
    <property type="entry name" value="WH-like_DNA-bd_sf"/>
</dbReference>
<feature type="compositionally biased region" description="Low complexity" evidence="3">
    <location>
        <begin position="324"/>
        <end position="344"/>
    </location>
</feature>
<name>A0A8T0NI15_PANVG</name>
<feature type="compositionally biased region" description="Low complexity" evidence="3">
    <location>
        <begin position="172"/>
        <end position="181"/>
    </location>
</feature>
<dbReference type="PROSITE" id="PS50961">
    <property type="entry name" value="HTH_LA"/>
    <property type="match status" value="1"/>
</dbReference>
<dbReference type="EMBL" id="CM029053">
    <property type="protein sequence ID" value="KAG2548873.1"/>
    <property type="molecule type" value="Genomic_DNA"/>
</dbReference>
<gene>
    <name evidence="5" type="ORF">PVAP13_9KG204000</name>
</gene>
<feature type="compositionally biased region" description="Low complexity" evidence="3">
    <location>
        <begin position="1"/>
        <end position="28"/>
    </location>
</feature>
<dbReference type="Pfam" id="PF05383">
    <property type="entry name" value="La"/>
    <property type="match status" value="1"/>
</dbReference>
<dbReference type="SUPFAM" id="SSF46785">
    <property type="entry name" value="Winged helix' DNA-binding domain"/>
    <property type="match status" value="1"/>
</dbReference>
<dbReference type="SMART" id="SM00715">
    <property type="entry name" value="LA"/>
    <property type="match status" value="1"/>
</dbReference>
<dbReference type="PANTHER" id="PTHR22792">
    <property type="entry name" value="LUPUS LA PROTEIN-RELATED"/>
    <property type="match status" value="1"/>
</dbReference>
<dbReference type="GO" id="GO:0003723">
    <property type="term" value="F:RNA binding"/>
    <property type="evidence" value="ECO:0007669"/>
    <property type="project" value="UniProtKB-UniRule"/>
</dbReference>
<dbReference type="Proteomes" id="UP000823388">
    <property type="component" value="Chromosome 9K"/>
</dbReference>